<dbReference type="Pfam" id="PF26205">
    <property type="entry name" value="SH3_actinomycetes"/>
    <property type="match status" value="1"/>
</dbReference>
<gene>
    <name evidence="3" type="ORF">SAMN05216252_106126</name>
</gene>
<dbReference type="SUPFAM" id="SSF158791">
    <property type="entry name" value="MgtE N-terminal domain-like"/>
    <property type="match status" value="1"/>
</dbReference>
<dbReference type="RefSeq" id="WP_089224113.1">
    <property type="nucleotide sequence ID" value="NZ_FZOF01000006.1"/>
</dbReference>
<name>A0A239ES95_9ACTN</name>
<dbReference type="InterPro" id="IPR011033">
    <property type="entry name" value="PRC_barrel-like_sf"/>
</dbReference>
<dbReference type="EMBL" id="FZOF01000006">
    <property type="protein sequence ID" value="SNS47449.1"/>
    <property type="molecule type" value="Genomic_DNA"/>
</dbReference>
<keyword evidence="4" id="KW-1185">Reference proteome</keyword>
<sequence length="424" mass="46561">MPAGTSRVFVSHLSGVRVFDPNGDQVGRVRDVVVMLRVGGRPPRVLGLVVEVVSRRRIFLPITRVTGVESGQVITTGVVNMQRFEQRPTETLVLGELLDRRVTLVETGEDVTVLDVSMVRLAARRDWEIDKAFVRRGKGGPLRRSGLTLTVEWSAVTGFSLDEHAQGAEALLATFDQLRAADLANVLHHLSPKRRAEVAAALDDDRLADVLEELPDDDQVEILGKLKQERAADVLEAMDPDDAADLLAELPVEEQERLLGLMEPHEAADMRRLMSYEERTAGGLMTTEPIVLRPDATVADALARVRNPDLSPALAAQVYVCRPPDETPTGKYLGTVHFQRLLRDPPFTLVSALLDSDLQPLAPDTPLPAVTSFLATYNMVSVPVVDDSGSLLGAVTVDDVLDHLLPEDWRETELHEAELNEADQ</sequence>
<accession>A0A239ES95</accession>
<dbReference type="Gene3D" id="3.10.580.10">
    <property type="entry name" value="CBS-domain"/>
    <property type="match status" value="1"/>
</dbReference>
<reference evidence="3 4" key="1">
    <citation type="submission" date="2017-06" db="EMBL/GenBank/DDBJ databases">
        <authorList>
            <person name="Kim H.J."/>
            <person name="Triplett B.A."/>
        </authorList>
    </citation>
    <scope>NUCLEOTIDE SEQUENCE [LARGE SCALE GENOMIC DNA]</scope>
    <source>
        <strain evidence="3 4">CGMCC 4.1858</strain>
    </source>
</reference>
<dbReference type="SMART" id="SM00924">
    <property type="entry name" value="MgtE_N"/>
    <property type="match status" value="1"/>
</dbReference>
<dbReference type="SUPFAM" id="SSF54631">
    <property type="entry name" value="CBS-domain pair"/>
    <property type="match status" value="1"/>
</dbReference>
<dbReference type="PROSITE" id="PS51371">
    <property type="entry name" value="CBS"/>
    <property type="match status" value="1"/>
</dbReference>
<dbReference type="InterPro" id="IPR038076">
    <property type="entry name" value="MgtE_N_sf"/>
</dbReference>
<protein>
    <submittedName>
        <fullName evidence="3">Mg/Co/Ni transporter MgtE (Contains CBS domain)</fullName>
    </submittedName>
</protein>
<evidence type="ECO:0000259" key="2">
    <source>
        <dbReference type="PROSITE" id="PS51371"/>
    </source>
</evidence>
<dbReference type="InterPro" id="IPR046342">
    <property type="entry name" value="CBS_dom_sf"/>
</dbReference>
<feature type="domain" description="CBS" evidence="2">
    <location>
        <begin position="354"/>
        <end position="412"/>
    </location>
</feature>
<dbReference type="Pfam" id="PF03448">
    <property type="entry name" value="MgtE_N"/>
    <property type="match status" value="1"/>
</dbReference>
<dbReference type="OrthoDB" id="9764830at2"/>
<dbReference type="PANTHER" id="PTHR43773:SF1">
    <property type="entry name" value="MAGNESIUM TRANSPORTER MGTE"/>
    <property type="match status" value="1"/>
</dbReference>
<evidence type="ECO:0000256" key="1">
    <source>
        <dbReference type="PROSITE-ProRule" id="PRU00703"/>
    </source>
</evidence>
<evidence type="ECO:0000313" key="4">
    <source>
        <dbReference type="Proteomes" id="UP000198280"/>
    </source>
</evidence>
<dbReference type="InterPro" id="IPR006669">
    <property type="entry name" value="MgtE_transporter"/>
</dbReference>
<dbReference type="Proteomes" id="UP000198280">
    <property type="component" value="Unassembled WGS sequence"/>
</dbReference>
<dbReference type="GO" id="GO:0015095">
    <property type="term" value="F:magnesium ion transmembrane transporter activity"/>
    <property type="evidence" value="ECO:0007669"/>
    <property type="project" value="InterPro"/>
</dbReference>
<dbReference type="GO" id="GO:0016020">
    <property type="term" value="C:membrane"/>
    <property type="evidence" value="ECO:0007669"/>
    <property type="project" value="InterPro"/>
</dbReference>
<dbReference type="SUPFAM" id="SSF50346">
    <property type="entry name" value="PRC-barrel domain"/>
    <property type="match status" value="1"/>
</dbReference>
<dbReference type="CDD" id="cd04606">
    <property type="entry name" value="CBS_pair_Mg_transporter"/>
    <property type="match status" value="1"/>
</dbReference>
<dbReference type="InterPro" id="IPR058838">
    <property type="entry name" value="SH3_actinomycetes"/>
</dbReference>
<dbReference type="Gene3D" id="1.25.60.10">
    <property type="entry name" value="MgtE N-terminal domain-like"/>
    <property type="match status" value="1"/>
</dbReference>
<keyword evidence="1" id="KW-0129">CBS domain</keyword>
<dbReference type="Pfam" id="PF00571">
    <property type="entry name" value="CBS"/>
    <property type="match status" value="2"/>
</dbReference>
<dbReference type="AlphaFoldDB" id="A0A239ES95"/>
<dbReference type="PANTHER" id="PTHR43773">
    <property type="entry name" value="MAGNESIUM TRANSPORTER MGTE"/>
    <property type="match status" value="1"/>
</dbReference>
<dbReference type="InterPro" id="IPR006668">
    <property type="entry name" value="Mg_transptr_MgtE_intracell_dom"/>
</dbReference>
<proteinExistence type="predicted"/>
<evidence type="ECO:0000313" key="3">
    <source>
        <dbReference type="EMBL" id="SNS47449.1"/>
    </source>
</evidence>
<dbReference type="InterPro" id="IPR000644">
    <property type="entry name" value="CBS_dom"/>
</dbReference>
<organism evidence="3 4">
    <name type="scientific">Actinacidiphila glaucinigra</name>
    <dbReference type="NCBI Taxonomy" id="235986"/>
    <lineage>
        <taxon>Bacteria</taxon>
        <taxon>Bacillati</taxon>
        <taxon>Actinomycetota</taxon>
        <taxon>Actinomycetes</taxon>
        <taxon>Kitasatosporales</taxon>
        <taxon>Streptomycetaceae</taxon>
        <taxon>Actinacidiphila</taxon>
    </lineage>
</organism>